<reference evidence="1 2" key="1">
    <citation type="submission" date="2020-09" db="EMBL/GenBank/DDBJ databases">
        <title>De no assembly of potato wild relative species, Solanum commersonii.</title>
        <authorList>
            <person name="Cho K."/>
        </authorList>
    </citation>
    <scope>NUCLEOTIDE SEQUENCE [LARGE SCALE GENOMIC DNA]</scope>
    <source>
        <strain evidence="1">LZ3.2</strain>
        <tissue evidence="1">Leaf</tissue>
    </source>
</reference>
<gene>
    <name evidence="1" type="ORF">H5410_027338</name>
</gene>
<keyword evidence="2" id="KW-1185">Reference proteome</keyword>
<name>A0A9J5Z462_SOLCO</name>
<dbReference type="Proteomes" id="UP000824120">
    <property type="component" value="Chromosome 5"/>
</dbReference>
<comment type="caution">
    <text evidence="1">The sequence shown here is derived from an EMBL/GenBank/DDBJ whole genome shotgun (WGS) entry which is preliminary data.</text>
</comment>
<sequence length="61" mass="6710">MGTKFHPKGINGIPYNYLGKTTTEKIGKKLGKFLKIDSCTSVTLQGRYARICVQVPLGQPL</sequence>
<accession>A0A9J5Z462</accession>
<protein>
    <submittedName>
        <fullName evidence="1">Uncharacterized protein</fullName>
    </submittedName>
</protein>
<dbReference type="AlphaFoldDB" id="A0A9J5Z462"/>
<evidence type="ECO:0000313" key="2">
    <source>
        <dbReference type="Proteomes" id="UP000824120"/>
    </source>
</evidence>
<evidence type="ECO:0000313" key="1">
    <source>
        <dbReference type="EMBL" id="KAG5605846.1"/>
    </source>
</evidence>
<dbReference type="EMBL" id="JACXVP010000005">
    <property type="protein sequence ID" value="KAG5605846.1"/>
    <property type="molecule type" value="Genomic_DNA"/>
</dbReference>
<proteinExistence type="predicted"/>
<organism evidence="1 2">
    <name type="scientific">Solanum commersonii</name>
    <name type="common">Commerson's wild potato</name>
    <name type="synonym">Commerson's nightshade</name>
    <dbReference type="NCBI Taxonomy" id="4109"/>
    <lineage>
        <taxon>Eukaryota</taxon>
        <taxon>Viridiplantae</taxon>
        <taxon>Streptophyta</taxon>
        <taxon>Embryophyta</taxon>
        <taxon>Tracheophyta</taxon>
        <taxon>Spermatophyta</taxon>
        <taxon>Magnoliopsida</taxon>
        <taxon>eudicotyledons</taxon>
        <taxon>Gunneridae</taxon>
        <taxon>Pentapetalae</taxon>
        <taxon>asterids</taxon>
        <taxon>lamiids</taxon>
        <taxon>Solanales</taxon>
        <taxon>Solanaceae</taxon>
        <taxon>Solanoideae</taxon>
        <taxon>Solaneae</taxon>
        <taxon>Solanum</taxon>
    </lineage>
</organism>